<dbReference type="GO" id="GO:0008360">
    <property type="term" value="P:regulation of cell shape"/>
    <property type="evidence" value="ECO:0007669"/>
    <property type="project" value="UniProtKB-KW"/>
</dbReference>
<evidence type="ECO:0000256" key="8">
    <source>
        <dbReference type="ARBA" id="ARBA00023136"/>
    </source>
</evidence>
<feature type="transmembrane region" description="Helical" evidence="12">
    <location>
        <begin position="183"/>
        <end position="201"/>
    </location>
</feature>
<dbReference type="InterPro" id="IPR001182">
    <property type="entry name" value="FtsW/RodA"/>
</dbReference>
<feature type="transmembrane region" description="Helical" evidence="12">
    <location>
        <begin position="329"/>
        <end position="355"/>
    </location>
</feature>
<feature type="transmembrane region" description="Helical" evidence="12">
    <location>
        <begin position="7"/>
        <end position="26"/>
    </location>
</feature>
<keyword evidence="8 12" id="KW-0472">Membrane</keyword>
<name>A0A0W8G3H1_9ZZZZ</name>
<dbReference type="PANTHER" id="PTHR30474">
    <property type="entry name" value="CELL CYCLE PROTEIN"/>
    <property type="match status" value="1"/>
</dbReference>
<evidence type="ECO:0000256" key="12">
    <source>
        <dbReference type="SAM" id="Phobius"/>
    </source>
</evidence>
<evidence type="ECO:0000256" key="11">
    <source>
        <dbReference type="ARBA" id="ARBA00049902"/>
    </source>
</evidence>
<comment type="catalytic activity">
    <reaction evidence="11">
        <text>[GlcNAc-(1-&gt;4)-Mur2Ac(oyl-L-Ala-gamma-D-Glu-L-Lys-D-Ala-D-Ala)](n)-di-trans,octa-cis-undecaprenyl diphosphate + beta-D-GlcNAc-(1-&gt;4)-Mur2Ac(oyl-L-Ala-gamma-D-Glu-L-Lys-D-Ala-D-Ala)-di-trans,octa-cis-undecaprenyl diphosphate = [GlcNAc-(1-&gt;4)-Mur2Ac(oyl-L-Ala-gamma-D-Glu-L-Lys-D-Ala-D-Ala)](n+1)-di-trans,octa-cis-undecaprenyl diphosphate + di-trans,octa-cis-undecaprenyl diphosphate + H(+)</text>
        <dbReference type="Rhea" id="RHEA:23708"/>
        <dbReference type="Rhea" id="RHEA-COMP:9602"/>
        <dbReference type="Rhea" id="RHEA-COMP:9603"/>
        <dbReference type="ChEBI" id="CHEBI:15378"/>
        <dbReference type="ChEBI" id="CHEBI:58405"/>
        <dbReference type="ChEBI" id="CHEBI:60033"/>
        <dbReference type="ChEBI" id="CHEBI:78435"/>
        <dbReference type="EC" id="2.4.99.28"/>
    </reaction>
</comment>
<protein>
    <recommendedName>
        <fullName evidence="10">peptidoglycan glycosyltransferase</fullName>
        <ecNumber evidence="10">2.4.99.28</ecNumber>
    </recommendedName>
    <alternativeName>
        <fullName evidence="9">Peptidoglycan polymerase</fullName>
    </alternativeName>
</protein>
<sequence>MKLLTRTIIVCVIALMLLGGVLVFSASGTYSQMKFNNFYHLFNSHFWKVIIAIAAMIIFASIPYEYYKRYSKYTVLGVVLLLIFTFLFADKVKGAARWIDLGFIQFQPSDLAKIVLIMHLSFLLEKKSELVQDFKNGLVYLLFWIVVVGGLVLIQPNFSTSMIIILTSFTLLYVGGARFKHIVLTLGGTAGVGFGLMMLFSHSRDRILAFFNSLSKGDSINVQVYQAQVALGSGGLFGKGMGNSRQSDLFLPESYGDFIFSILGEEYGLIGTVVTLLLYLAVFLAGLVVAKRATDKFGQLLAFGLSFNIIISAFINAGVVSGLLPTTGITLPFISFGGTSIIMFAISIGIILNIANETIRKKELSMAQV</sequence>
<reference evidence="13" key="1">
    <citation type="journal article" date="2015" name="Proc. Natl. Acad. Sci. U.S.A.">
        <title>Networks of energetic and metabolic interactions define dynamics in microbial communities.</title>
        <authorList>
            <person name="Embree M."/>
            <person name="Liu J.K."/>
            <person name="Al-Bassam M.M."/>
            <person name="Zengler K."/>
        </authorList>
    </citation>
    <scope>NUCLEOTIDE SEQUENCE</scope>
</reference>
<dbReference type="AlphaFoldDB" id="A0A0W8G3H1"/>
<dbReference type="EMBL" id="LNQE01000370">
    <property type="protein sequence ID" value="KUG27043.1"/>
    <property type="molecule type" value="Genomic_DNA"/>
</dbReference>
<keyword evidence="13" id="KW-0132">Cell division</keyword>
<evidence type="ECO:0000256" key="3">
    <source>
        <dbReference type="ARBA" id="ARBA00022679"/>
    </source>
</evidence>
<evidence type="ECO:0000256" key="5">
    <source>
        <dbReference type="ARBA" id="ARBA00022960"/>
    </source>
</evidence>
<keyword evidence="5" id="KW-0133">Cell shape</keyword>
<keyword evidence="3" id="KW-0808">Transferase</keyword>
<feature type="transmembrane region" description="Helical" evidence="12">
    <location>
        <begin position="136"/>
        <end position="154"/>
    </location>
</feature>
<dbReference type="GO" id="GO:0005886">
    <property type="term" value="C:plasma membrane"/>
    <property type="evidence" value="ECO:0007669"/>
    <property type="project" value="TreeGrafter"/>
</dbReference>
<feature type="transmembrane region" description="Helical" evidence="12">
    <location>
        <begin position="267"/>
        <end position="288"/>
    </location>
</feature>
<evidence type="ECO:0000256" key="2">
    <source>
        <dbReference type="ARBA" id="ARBA00022676"/>
    </source>
</evidence>
<dbReference type="GO" id="GO:0008955">
    <property type="term" value="F:peptidoglycan glycosyltransferase activity"/>
    <property type="evidence" value="ECO:0007669"/>
    <property type="project" value="UniProtKB-EC"/>
</dbReference>
<evidence type="ECO:0000313" key="13">
    <source>
        <dbReference type="EMBL" id="KUG27043.1"/>
    </source>
</evidence>
<dbReference type="EC" id="2.4.99.28" evidence="10"/>
<dbReference type="GO" id="GO:0015648">
    <property type="term" value="F:lipid-linked peptidoglycan transporter activity"/>
    <property type="evidence" value="ECO:0007669"/>
    <property type="project" value="TreeGrafter"/>
</dbReference>
<comment type="caution">
    <text evidence="13">The sequence shown here is derived from an EMBL/GenBank/DDBJ whole genome shotgun (WGS) entry which is preliminary data.</text>
</comment>
<dbReference type="GO" id="GO:0051301">
    <property type="term" value="P:cell division"/>
    <property type="evidence" value="ECO:0007669"/>
    <property type="project" value="UniProtKB-KW"/>
</dbReference>
<evidence type="ECO:0000256" key="4">
    <source>
        <dbReference type="ARBA" id="ARBA00022692"/>
    </source>
</evidence>
<evidence type="ECO:0000256" key="6">
    <source>
        <dbReference type="ARBA" id="ARBA00022984"/>
    </source>
</evidence>
<organism evidence="13">
    <name type="scientific">hydrocarbon metagenome</name>
    <dbReference type="NCBI Taxonomy" id="938273"/>
    <lineage>
        <taxon>unclassified sequences</taxon>
        <taxon>metagenomes</taxon>
        <taxon>ecological metagenomes</taxon>
    </lineage>
</organism>
<keyword evidence="6" id="KW-0573">Peptidoglycan synthesis</keyword>
<comment type="subcellular location">
    <subcellularLocation>
        <location evidence="1">Membrane</location>
        <topology evidence="1">Multi-pass membrane protein</topology>
    </subcellularLocation>
</comment>
<accession>A0A0W8G3H1</accession>
<evidence type="ECO:0000256" key="10">
    <source>
        <dbReference type="ARBA" id="ARBA00044770"/>
    </source>
</evidence>
<keyword evidence="13" id="KW-0131">Cell cycle</keyword>
<feature type="transmembrane region" description="Helical" evidence="12">
    <location>
        <begin position="300"/>
        <end position="323"/>
    </location>
</feature>
<keyword evidence="4 12" id="KW-0812">Transmembrane</keyword>
<dbReference type="GO" id="GO:0009252">
    <property type="term" value="P:peptidoglycan biosynthetic process"/>
    <property type="evidence" value="ECO:0007669"/>
    <property type="project" value="UniProtKB-KW"/>
</dbReference>
<evidence type="ECO:0000256" key="7">
    <source>
        <dbReference type="ARBA" id="ARBA00022989"/>
    </source>
</evidence>
<proteinExistence type="predicted"/>
<evidence type="ECO:0000256" key="9">
    <source>
        <dbReference type="ARBA" id="ARBA00032370"/>
    </source>
</evidence>
<evidence type="ECO:0000256" key="1">
    <source>
        <dbReference type="ARBA" id="ARBA00004141"/>
    </source>
</evidence>
<feature type="transmembrane region" description="Helical" evidence="12">
    <location>
        <begin position="73"/>
        <end position="89"/>
    </location>
</feature>
<keyword evidence="7 12" id="KW-1133">Transmembrane helix</keyword>
<dbReference type="GO" id="GO:0032153">
    <property type="term" value="C:cell division site"/>
    <property type="evidence" value="ECO:0007669"/>
    <property type="project" value="TreeGrafter"/>
</dbReference>
<dbReference type="Pfam" id="PF01098">
    <property type="entry name" value="FTSW_RODA_SPOVE"/>
    <property type="match status" value="1"/>
</dbReference>
<gene>
    <name evidence="13" type="ORF">ASZ90_003108</name>
</gene>
<feature type="transmembrane region" description="Helical" evidence="12">
    <location>
        <begin position="101"/>
        <end position="124"/>
    </location>
</feature>
<dbReference type="PANTHER" id="PTHR30474:SF2">
    <property type="entry name" value="PEPTIDOGLYCAN GLYCOSYLTRANSFERASE FTSW-RELATED"/>
    <property type="match status" value="1"/>
</dbReference>
<keyword evidence="2" id="KW-0328">Glycosyltransferase</keyword>
<feature type="transmembrane region" description="Helical" evidence="12">
    <location>
        <begin position="46"/>
        <end position="66"/>
    </location>
</feature>
<feature type="transmembrane region" description="Helical" evidence="12">
    <location>
        <begin position="160"/>
        <end position="176"/>
    </location>
</feature>